<organism evidence="1 2">
    <name type="scientific">Pontibacter diazotrophicus</name>
    <dbReference type="NCBI Taxonomy" id="1400979"/>
    <lineage>
        <taxon>Bacteria</taxon>
        <taxon>Pseudomonadati</taxon>
        <taxon>Bacteroidota</taxon>
        <taxon>Cytophagia</taxon>
        <taxon>Cytophagales</taxon>
        <taxon>Hymenobacteraceae</taxon>
        <taxon>Pontibacter</taxon>
    </lineage>
</organism>
<dbReference type="EMBL" id="QRGR01000003">
    <property type="protein sequence ID" value="RDV16765.1"/>
    <property type="molecule type" value="Genomic_DNA"/>
</dbReference>
<evidence type="ECO:0000313" key="1">
    <source>
        <dbReference type="EMBL" id="RDV16765.1"/>
    </source>
</evidence>
<dbReference type="AlphaFoldDB" id="A0A3D8LH83"/>
<proteinExistence type="predicted"/>
<gene>
    <name evidence="1" type="ORF">DXT99_03010</name>
</gene>
<keyword evidence="2" id="KW-1185">Reference proteome</keyword>
<protein>
    <recommendedName>
        <fullName evidence="3">DUF3575 domain-containing protein</fullName>
    </recommendedName>
</protein>
<reference evidence="2" key="1">
    <citation type="submission" date="2018-08" db="EMBL/GenBank/DDBJ databases">
        <authorList>
            <person name="Liu Z.-W."/>
            <person name="Du Z.-J."/>
        </authorList>
    </citation>
    <scope>NUCLEOTIDE SEQUENCE [LARGE SCALE GENOMIC DNA]</scope>
    <source>
        <strain evidence="2">H4X</strain>
    </source>
</reference>
<evidence type="ECO:0000313" key="2">
    <source>
        <dbReference type="Proteomes" id="UP000256708"/>
    </source>
</evidence>
<dbReference type="Proteomes" id="UP000256708">
    <property type="component" value="Unassembled WGS sequence"/>
</dbReference>
<evidence type="ECO:0008006" key="3">
    <source>
        <dbReference type="Google" id="ProtNLM"/>
    </source>
</evidence>
<sequence length="226" mass="25580">MRVAHVFEVLLLAMMPLLSLGQERSWEIGIAGGAVHNFRSPLRIQQADAAPIRLMADYRTEPFTPPIYYDVRLSSLKEEKGWELKFTHHKLILHNNPPEVQRLSITDGFNLLTINRLWQIKGLTWSAGAGIVITHPESTIRNKPFPENRGIFHKGYYISGPTVEAAVAKRYYFSERWFAFCEGRVTASYVQVPVVDGHARVTNAAVHLLFGAGMRLNKIKQPGTEN</sequence>
<name>A0A3D8LH83_9BACT</name>
<comment type="caution">
    <text evidence="1">The sequence shown here is derived from an EMBL/GenBank/DDBJ whole genome shotgun (WGS) entry which is preliminary data.</text>
</comment>
<accession>A0A3D8LH83</accession>